<name>A0A3S0JYR4_9GAMM</name>
<proteinExistence type="predicted"/>
<sequence length="380" mass="43160">MNSRYAGIMAMPAAMKQRTVGVIVSTPLQYLNALELVEELACRERYLAIQEAFYNLLDFADLPGFASWRRVEVVPAGTQLPEQRAGRYVRCLVDLLTDRQAHRRIGLMLEDWPPLELVVIGNPYEVIHQDFAAQSAADELLICDDGTASAVFDPAVNSRSRQLRKRMIGIRHDPLAHAWWYTAYPQGRRQHRLLLNTYSYLRAQVSRRYDSSRGADDIWFLGQPLVEFGVISATAYAELIRSIATNVYRGRRLRYLPHPREWPTCLGSLAAAAGIELAKRSGPVEIELIRCECPPARVGMLYSSAFQTCHTIFAGAVPFDVFEPDERQLKPCNGETRIMRDCYAYFRAHVRDPHRFFHQDAALDWAQAGTEQDDLLGENA</sequence>
<protein>
    <recommendedName>
        <fullName evidence="3">Glycosyltransferase family 1 protein</fullName>
    </recommendedName>
</protein>
<dbReference type="EMBL" id="RXNS01000005">
    <property type="protein sequence ID" value="RTR05344.1"/>
    <property type="molecule type" value="Genomic_DNA"/>
</dbReference>
<comment type="caution">
    <text evidence="1">The sequence shown here is derived from an EMBL/GenBank/DDBJ whole genome shotgun (WGS) entry which is preliminary data.</text>
</comment>
<dbReference type="Proteomes" id="UP000267400">
    <property type="component" value="Unassembled WGS sequence"/>
</dbReference>
<dbReference type="RefSeq" id="WP_126482485.1">
    <property type="nucleotide sequence ID" value="NZ_RXNS01000005.1"/>
</dbReference>
<keyword evidence="2" id="KW-1185">Reference proteome</keyword>
<organism evidence="1 2">
    <name type="scientific">Halomonas nitroreducens</name>
    <dbReference type="NCBI Taxonomy" id="447425"/>
    <lineage>
        <taxon>Bacteria</taxon>
        <taxon>Pseudomonadati</taxon>
        <taxon>Pseudomonadota</taxon>
        <taxon>Gammaproteobacteria</taxon>
        <taxon>Oceanospirillales</taxon>
        <taxon>Halomonadaceae</taxon>
        <taxon>Halomonas</taxon>
    </lineage>
</organism>
<dbReference type="AlphaFoldDB" id="A0A3S0JYR4"/>
<evidence type="ECO:0008006" key="3">
    <source>
        <dbReference type="Google" id="ProtNLM"/>
    </source>
</evidence>
<dbReference type="OrthoDB" id="2967346at2"/>
<accession>A0A3S0JYR4</accession>
<evidence type="ECO:0000313" key="2">
    <source>
        <dbReference type="Proteomes" id="UP000267400"/>
    </source>
</evidence>
<gene>
    <name evidence="1" type="ORF">EKG36_07100</name>
</gene>
<reference evidence="1 2" key="1">
    <citation type="submission" date="2018-12" db="EMBL/GenBank/DDBJ databases">
        <authorList>
            <person name="Yu L."/>
        </authorList>
    </citation>
    <scope>NUCLEOTIDE SEQUENCE [LARGE SCALE GENOMIC DNA]</scope>
    <source>
        <strain evidence="1 2">11S</strain>
    </source>
</reference>
<evidence type="ECO:0000313" key="1">
    <source>
        <dbReference type="EMBL" id="RTR05344.1"/>
    </source>
</evidence>